<feature type="transmembrane region" description="Helical" evidence="1">
    <location>
        <begin position="79"/>
        <end position="101"/>
    </location>
</feature>
<protein>
    <submittedName>
        <fullName evidence="2">Ammonia monooxygenase</fullName>
    </submittedName>
</protein>
<keyword evidence="1" id="KW-0472">Membrane</keyword>
<keyword evidence="3" id="KW-1185">Reference proteome</keyword>
<feature type="transmembrane region" description="Helical" evidence="1">
    <location>
        <begin position="19"/>
        <end position="45"/>
    </location>
</feature>
<dbReference type="AlphaFoldDB" id="A0A380H2B3"/>
<reference evidence="2 3" key="1">
    <citation type="submission" date="2018-06" db="EMBL/GenBank/DDBJ databases">
        <authorList>
            <consortium name="Pathogen Informatics"/>
            <person name="Doyle S."/>
        </authorList>
    </citation>
    <scope>NUCLEOTIDE SEQUENCE [LARGE SCALE GENOMIC DNA]</scope>
    <source>
        <strain evidence="2 3">NCTC11807</strain>
    </source>
</reference>
<dbReference type="Pfam" id="PF05145">
    <property type="entry name" value="AbrB"/>
    <property type="match status" value="1"/>
</dbReference>
<keyword evidence="2" id="KW-0560">Oxidoreductase</keyword>
<keyword evidence="1" id="KW-1133">Transmembrane helix</keyword>
<feature type="transmembrane region" description="Helical" evidence="1">
    <location>
        <begin position="52"/>
        <end position="73"/>
    </location>
</feature>
<dbReference type="GO" id="GO:0010468">
    <property type="term" value="P:regulation of gene expression"/>
    <property type="evidence" value="ECO:0007669"/>
    <property type="project" value="InterPro"/>
</dbReference>
<sequence length="106" mass="11825">MIRIGLQIAHLLNDLKGRIAVAIAFQNMMLILTTFIMVLIIHLLTNHSINELFLGAAPGGMSQIVLVAIAIGADVAMISSYYIFRIFFILFIIAPLISYFLKFKVK</sequence>
<evidence type="ECO:0000256" key="1">
    <source>
        <dbReference type="SAM" id="Phobius"/>
    </source>
</evidence>
<dbReference type="PANTHER" id="PTHR38457:SF1">
    <property type="entry name" value="REGULATOR ABRB-RELATED"/>
    <property type="match status" value="1"/>
</dbReference>
<dbReference type="PANTHER" id="PTHR38457">
    <property type="entry name" value="REGULATOR ABRB-RELATED"/>
    <property type="match status" value="1"/>
</dbReference>
<organism evidence="2 3">
    <name type="scientific">Staphylococcus saccharolyticus</name>
    <dbReference type="NCBI Taxonomy" id="33028"/>
    <lineage>
        <taxon>Bacteria</taxon>
        <taxon>Bacillati</taxon>
        <taxon>Bacillota</taxon>
        <taxon>Bacilli</taxon>
        <taxon>Bacillales</taxon>
        <taxon>Staphylococcaceae</taxon>
        <taxon>Staphylococcus</taxon>
    </lineage>
</organism>
<dbReference type="InterPro" id="IPR007820">
    <property type="entry name" value="AbrB_fam"/>
</dbReference>
<dbReference type="EMBL" id="UHDZ01000001">
    <property type="protein sequence ID" value="SUM71026.1"/>
    <property type="molecule type" value="Genomic_DNA"/>
</dbReference>
<dbReference type="GO" id="GO:0004497">
    <property type="term" value="F:monooxygenase activity"/>
    <property type="evidence" value="ECO:0007669"/>
    <property type="project" value="UniProtKB-KW"/>
</dbReference>
<gene>
    <name evidence="2" type="ORF">NCTC11807_01367</name>
</gene>
<proteinExistence type="predicted"/>
<evidence type="ECO:0000313" key="3">
    <source>
        <dbReference type="Proteomes" id="UP000255425"/>
    </source>
</evidence>
<accession>A0A380H2B3</accession>
<name>A0A380H2B3_9STAP</name>
<dbReference type="Proteomes" id="UP000255425">
    <property type="component" value="Unassembled WGS sequence"/>
</dbReference>
<dbReference type="GO" id="GO:0016020">
    <property type="term" value="C:membrane"/>
    <property type="evidence" value="ECO:0007669"/>
    <property type="project" value="InterPro"/>
</dbReference>
<evidence type="ECO:0000313" key="2">
    <source>
        <dbReference type="EMBL" id="SUM71026.1"/>
    </source>
</evidence>
<keyword evidence="1" id="KW-0812">Transmembrane</keyword>
<keyword evidence="2" id="KW-0503">Monooxygenase</keyword>